<evidence type="ECO:0000256" key="1">
    <source>
        <dbReference type="ARBA" id="ARBA00006739"/>
    </source>
</evidence>
<name>A0ABS2ND63_9BACI</name>
<dbReference type="PANTHER" id="PTHR22916">
    <property type="entry name" value="GLYCOSYLTRANSFERASE"/>
    <property type="match status" value="1"/>
</dbReference>
<evidence type="ECO:0000256" key="2">
    <source>
        <dbReference type="ARBA" id="ARBA00022676"/>
    </source>
</evidence>
<feature type="domain" description="Glycosyltransferase 2-like" evidence="5">
    <location>
        <begin position="571"/>
        <end position="703"/>
    </location>
</feature>
<dbReference type="Pfam" id="PF00535">
    <property type="entry name" value="Glycos_transf_2"/>
    <property type="match status" value="1"/>
</dbReference>
<evidence type="ECO:0000313" key="6">
    <source>
        <dbReference type="EMBL" id="MBM7585758.1"/>
    </source>
</evidence>
<feature type="coiled-coil region" evidence="4">
    <location>
        <begin position="3"/>
        <end position="37"/>
    </location>
</feature>
<dbReference type="InterPro" id="IPR029044">
    <property type="entry name" value="Nucleotide-diphossugar_trans"/>
</dbReference>
<dbReference type="Gene3D" id="3.90.550.10">
    <property type="entry name" value="Spore Coat Polysaccharide Biosynthesis Protein SpsA, Chain A"/>
    <property type="match status" value="1"/>
</dbReference>
<keyword evidence="3" id="KW-0808">Transferase</keyword>
<dbReference type="CDD" id="cd00761">
    <property type="entry name" value="Glyco_tranf_GTA_type"/>
    <property type="match status" value="1"/>
</dbReference>
<comment type="similarity">
    <text evidence="1">Belongs to the glycosyltransferase 2 family.</text>
</comment>
<reference evidence="6 7" key="1">
    <citation type="submission" date="2021-01" db="EMBL/GenBank/DDBJ databases">
        <title>Genomic Encyclopedia of Type Strains, Phase IV (KMG-IV): sequencing the most valuable type-strain genomes for metagenomic binning, comparative biology and taxonomic classification.</title>
        <authorList>
            <person name="Goeker M."/>
        </authorList>
    </citation>
    <scope>NUCLEOTIDE SEQUENCE [LARGE SCALE GENOMIC DNA]</scope>
    <source>
        <strain evidence="6 7">DSM 24834</strain>
    </source>
</reference>
<dbReference type="RefSeq" id="WP_205172348.1">
    <property type="nucleotide sequence ID" value="NZ_JAFBDZ010000002.1"/>
</dbReference>
<keyword evidence="7" id="KW-1185">Reference proteome</keyword>
<gene>
    <name evidence="6" type="ORF">JOC86_002300</name>
</gene>
<sequence>MNNTLIDQRLETVKTEIQQLSEQIANERELINILKSGKEIEDYIRISKLQKTYTVEEYLKYRDEISDKTFFEKVKPLLDEIPESNGSRYYQKLDVNIGMIADEFLFQAYNNIANINFITKENYKDFDGKLDIFLIASAWKGLDEEWRGLANPKNTKLRDELNRMIQFFREQGTKIVFYSKEDPVNYDRFVDIAKNCDYIFTTASEKLEDYKADCQNENVFLLEFGVNPLYHNPVGVRKYKKREEVLFAGSWYEKYKHRQEETRMIFDGVLESGRELKIIDRNFSLNNSNYFFPKMYLSYVSPSVTHEYLQKLHKLFDWSINLNSIKYSDTMFANRVYELQAIGNLILSNYSVGVNNKFPNVFLINESNEVKEILNGYDEEEIFRQQSHGIRRVMTSETTFDRLEFLMERIGLTNKKTIRKVAVVVKEMNDDIQGFYNRQTYAHKELIIEKEFTQEVKDKFDIIAYFSPSRQYDEFYLQDMVNGFKYTDSDYITKDSYYDGEQLCEGVQHDFVDIMKDRYRTVFWSKSFTLEELINLEEGTSLPNGYSIDPFEYNVSQSQVLTKVKDDPELSVIIPIYNNGEHLLNKCFNSLKRSSIFKYMEILLVDDGSAEQKTLDYVKRLDNLYENVKTYYFNDNGSGSASRARNKGFELSTAPFITYLDPDNEAVNDGYAVLLDTIKGSQYDMVVGNISRLDNRKSVKFNYYNTVIGYAGNSVINNTKQFLIDSNLKAQSIQAVVVKREIIGNNNIKMVLNAGGQDTLFFHELLLNSNIVKAIDLDIHLYYAAVTGSVTNSISKMFFNKYRVLEKYRIPFLKEQGLMKTYMETRFNYYFKHWYMKRLPRLKDGEEQEAIEILYDIYLMYKDYLVVNDEMIESFAKLASKKEYKKIINFSEQIS</sequence>
<evidence type="ECO:0000313" key="7">
    <source>
        <dbReference type="Proteomes" id="UP001646157"/>
    </source>
</evidence>
<proteinExistence type="inferred from homology"/>
<dbReference type="Proteomes" id="UP001646157">
    <property type="component" value="Unassembled WGS sequence"/>
</dbReference>
<keyword evidence="4" id="KW-0175">Coiled coil</keyword>
<organism evidence="6 7">
    <name type="scientific">Rossellomorea pakistanensis</name>
    <dbReference type="NCBI Taxonomy" id="992288"/>
    <lineage>
        <taxon>Bacteria</taxon>
        <taxon>Bacillati</taxon>
        <taxon>Bacillota</taxon>
        <taxon>Bacilli</taxon>
        <taxon>Bacillales</taxon>
        <taxon>Bacillaceae</taxon>
        <taxon>Rossellomorea</taxon>
    </lineage>
</organism>
<dbReference type="InterPro" id="IPR001173">
    <property type="entry name" value="Glyco_trans_2-like"/>
</dbReference>
<keyword evidence="2" id="KW-0328">Glycosyltransferase</keyword>
<dbReference type="PANTHER" id="PTHR22916:SF51">
    <property type="entry name" value="GLYCOSYLTRANSFERASE EPSH-RELATED"/>
    <property type="match status" value="1"/>
</dbReference>
<evidence type="ECO:0000256" key="4">
    <source>
        <dbReference type="SAM" id="Coils"/>
    </source>
</evidence>
<accession>A0ABS2ND63</accession>
<comment type="caution">
    <text evidence="6">The sequence shown here is derived from an EMBL/GenBank/DDBJ whole genome shotgun (WGS) entry which is preliminary data.</text>
</comment>
<evidence type="ECO:0000259" key="5">
    <source>
        <dbReference type="Pfam" id="PF00535"/>
    </source>
</evidence>
<dbReference type="SUPFAM" id="SSF53448">
    <property type="entry name" value="Nucleotide-diphospho-sugar transferases"/>
    <property type="match status" value="1"/>
</dbReference>
<evidence type="ECO:0000256" key="3">
    <source>
        <dbReference type="ARBA" id="ARBA00022679"/>
    </source>
</evidence>
<protein>
    <submittedName>
        <fullName evidence="6">Glycosyltransferase involved in cell wall biosynthesis</fullName>
    </submittedName>
</protein>
<dbReference type="EMBL" id="JAFBDZ010000002">
    <property type="protein sequence ID" value="MBM7585758.1"/>
    <property type="molecule type" value="Genomic_DNA"/>
</dbReference>